<name>A0AA45C731_9BACT</name>
<keyword evidence="2" id="KW-1185">Reference proteome</keyword>
<evidence type="ECO:0000313" key="2">
    <source>
        <dbReference type="Proteomes" id="UP000245921"/>
    </source>
</evidence>
<accession>A0AA45C731</accession>
<comment type="caution">
    <text evidence="1">The sequence shown here is derived from an EMBL/GenBank/DDBJ whole genome shotgun (WGS) entry which is preliminary data.</text>
</comment>
<dbReference type="RefSeq" id="WP_109604596.1">
    <property type="nucleotide sequence ID" value="NZ_QGGI01000007.1"/>
</dbReference>
<sequence>MNKKYLKNVEKINMWNSFMGAVKSVLKYKGFDDISNFELLGISGRAFDFVIGTKCDAGGVTVYDWGSEHFHQLDRVGIYSDFKLNFNNDLNTYRYLQNDCISLIKNYIDKDTPVIIWAPTDILEFGIINGYDDEDEVFFAKDVANDDPDPLLYKNLGFSLVPYLYICFIKDFIKIDNEKAYRTSLAYGVREWNKKFHISKYYSKGLKAYDNLMFSIKEGDFDRFGFKYCLSVYNESKRAIYDYLNYLREKSSSLNISSEVIEIFLEVSSIFSELVLEYPFLGHNDYYIIENKDSLIKKFERLKYIENEGFKILKDDVLKM</sequence>
<protein>
    <submittedName>
        <fullName evidence="1">Uncharacterized protein</fullName>
    </submittedName>
</protein>
<dbReference type="Proteomes" id="UP000245921">
    <property type="component" value="Unassembled WGS sequence"/>
</dbReference>
<gene>
    <name evidence="1" type="ORF">C7380_10710</name>
</gene>
<dbReference type="AlphaFoldDB" id="A0AA45C731"/>
<reference evidence="1 2" key="1">
    <citation type="submission" date="2018-05" db="EMBL/GenBank/DDBJ databases">
        <title>Genomic Encyclopedia of Type Strains, Phase IV (KMG-IV): sequencing the most valuable type-strain genomes for metagenomic binning, comparative biology and taxonomic classification.</title>
        <authorList>
            <person name="Goeker M."/>
        </authorList>
    </citation>
    <scope>NUCLEOTIDE SEQUENCE [LARGE SCALE GENOMIC DNA]</scope>
    <source>
        <strain evidence="1 2">DSM 24906</strain>
    </source>
</reference>
<proteinExistence type="predicted"/>
<dbReference type="EMBL" id="QGGI01000007">
    <property type="protein sequence ID" value="PWJ95055.1"/>
    <property type="molecule type" value="Genomic_DNA"/>
</dbReference>
<organism evidence="1 2">
    <name type="scientific">Oceanotoga teriensis</name>
    <dbReference type="NCBI Taxonomy" id="515440"/>
    <lineage>
        <taxon>Bacteria</taxon>
        <taxon>Thermotogati</taxon>
        <taxon>Thermotogota</taxon>
        <taxon>Thermotogae</taxon>
        <taxon>Petrotogales</taxon>
        <taxon>Petrotogaceae</taxon>
        <taxon>Oceanotoga</taxon>
    </lineage>
</organism>
<evidence type="ECO:0000313" key="1">
    <source>
        <dbReference type="EMBL" id="PWJ95055.1"/>
    </source>
</evidence>